<evidence type="ECO:0000256" key="5">
    <source>
        <dbReference type="ARBA" id="ARBA00022989"/>
    </source>
</evidence>
<evidence type="ECO:0000259" key="12">
    <source>
        <dbReference type="PROSITE" id="PS50198"/>
    </source>
</evidence>
<dbReference type="STRING" id="880526.GCA_000427365_00882"/>
<name>A0A379MR86_9BACT</name>
<dbReference type="SUPFAM" id="SSF109998">
    <property type="entry name" value="Triger factor/SurA peptide-binding domain-like"/>
    <property type="match status" value="1"/>
</dbReference>
<evidence type="ECO:0000256" key="1">
    <source>
        <dbReference type="ARBA" id="ARBA00004382"/>
    </source>
</evidence>
<keyword evidence="4" id="KW-0812">Transmembrane</keyword>
<keyword evidence="6" id="KW-0472">Membrane</keyword>
<comment type="similarity">
    <text evidence="8">Belongs to the PpiD chaperone family.</text>
</comment>
<evidence type="ECO:0000256" key="9">
    <source>
        <dbReference type="ARBA" id="ARBA00040743"/>
    </source>
</evidence>
<sequence>MVTLNTLRNKGGVLLAVVIGVALLAFVLGDMLTSGSTLMNSSKMNVGVIDGEKISTQEYAQAIDELTEVQRITTGREGSTEEQNEMVRVQAWDLMIREKALKPALSAVGLTVSDDEMVGLLSGANPSPIIAQMFANPQTGMFEPAMLRQFIAGVDQDQTGRMQMFWNYLQNEVGDQSLIFKFKNLIDKAAYVTGFEAGQLASLESKTYSVNYLVNRYESIADSTVQVSDAELRKYYDTHRGMFKQEDLRDIEYVTFEALPSADDYAAAEKTVQGLAKDLAAAKNVQQFVAMNSQNTFDSRYYKPGELTGELGEFAFSASADQVYGPVLSGDQWTMARIADVQVMPDSIRISNIVIAADQKALADSLTAALQKGGDFAAAAREFSADAQSGAQGGDLGMMDPQTLAPQFAEALKGAAAGTVKAVNTAEATFILKVTATKGESEKVQLGVINYNVEASDLTRSEVYGRANKFATAAAAGGFEKAVSDGALAKRVATVGPNDRTVGGMQQSRELARWAFNGEAGDISEVQEFGNNFVIATITAVREKGIAPFEQVKNDLKALVVREKKGEMLAEKMTGASSVAALAGTLGVDTLSNDDINFQGFMAPEVGFDPAFTGGVSGIAKTGVVSKPIVGRVGVYAAEIVSERETPVDEALEKARLSAEAQQSAFMAAYEAFLNLSDIQDTRYRFY</sequence>
<dbReference type="Pfam" id="PF13145">
    <property type="entry name" value="Rotamase_2"/>
    <property type="match status" value="1"/>
</dbReference>
<dbReference type="InterPro" id="IPR027304">
    <property type="entry name" value="Trigger_fact/SurA_dom_sf"/>
</dbReference>
<dbReference type="InterPro" id="IPR000297">
    <property type="entry name" value="PPIase_PpiC"/>
</dbReference>
<dbReference type="InterPro" id="IPR023058">
    <property type="entry name" value="PPIase_PpiC_CS"/>
</dbReference>
<dbReference type="OrthoDB" id="9812372at2"/>
<dbReference type="SUPFAM" id="SSF54534">
    <property type="entry name" value="FKBP-like"/>
    <property type="match status" value="1"/>
</dbReference>
<comment type="subcellular location">
    <subcellularLocation>
        <location evidence="1">Cell inner membrane</location>
        <topology evidence="1">Single-pass type II membrane protein</topology>
        <orientation evidence="1">Periplasmic side</orientation>
    </subcellularLocation>
</comment>
<dbReference type="GO" id="GO:0005886">
    <property type="term" value="C:plasma membrane"/>
    <property type="evidence" value="ECO:0007669"/>
    <property type="project" value="UniProtKB-SubCell"/>
</dbReference>
<keyword evidence="2" id="KW-1003">Cell membrane</keyword>
<keyword evidence="7" id="KW-0143">Chaperone</keyword>
<gene>
    <name evidence="13" type="ORF">NCTC11190_00564</name>
</gene>
<keyword evidence="11" id="KW-0697">Rotamase</keyword>
<accession>A0A379MR86</accession>
<evidence type="ECO:0000256" key="6">
    <source>
        <dbReference type="ARBA" id="ARBA00023136"/>
    </source>
</evidence>
<evidence type="ECO:0000256" key="2">
    <source>
        <dbReference type="ARBA" id="ARBA00022475"/>
    </source>
</evidence>
<dbReference type="RefSeq" id="WP_051214350.1">
    <property type="nucleotide sequence ID" value="NZ_CALVFX010000002.1"/>
</dbReference>
<evidence type="ECO:0000256" key="3">
    <source>
        <dbReference type="ARBA" id="ARBA00022519"/>
    </source>
</evidence>
<evidence type="ECO:0000313" key="13">
    <source>
        <dbReference type="EMBL" id="SUE33357.1"/>
    </source>
</evidence>
<proteinExistence type="inferred from homology"/>
<evidence type="ECO:0000313" key="14">
    <source>
        <dbReference type="Proteomes" id="UP000255233"/>
    </source>
</evidence>
<dbReference type="Proteomes" id="UP000255233">
    <property type="component" value="Unassembled WGS sequence"/>
</dbReference>
<dbReference type="Gene3D" id="3.10.50.40">
    <property type="match status" value="1"/>
</dbReference>
<dbReference type="PANTHER" id="PTHR47529">
    <property type="entry name" value="PEPTIDYL-PROLYL CIS-TRANS ISOMERASE D"/>
    <property type="match status" value="1"/>
</dbReference>
<dbReference type="InterPro" id="IPR052029">
    <property type="entry name" value="PpiD_chaperone"/>
</dbReference>
<dbReference type="Pfam" id="PF13616">
    <property type="entry name" value="Rotamase_3"/>
    <property type="match status" value="1"/>
</dbReference>
<dbReference type="PROSITE" id="PS01096">
    <property type="entry name" value="PPIC_PPIASE_1"/>
    <property type="match status" value="1"/>
</dbReference>
<organism evidence="13 14">
    <name type="scientific">Rikenella microfusus</name>
    <dbReference type="NCBI Taxonomy" id="28139"/>
    <lineage>
        <taxon>Bacteria</taxon>
        <taxon>Pseudomonadati</taxon>
        <taxon>Bacteroidota</taxon>
        <taxon>Bacteroidia</taxon>
        <taxon>Bacteroidales</taxon>
        <taxon>Rikenellaceae</taxon>
        <taxon>Rikenella</taxon>
    </lineage>
</organism>
<evidence type="ECO:0000256" key="8">
    <source>
        <dbReference type="ARBA" id="ARBA00038408"/>
    </source>
</evidence>
<feature type="domain" description="PpiC" evidence="12">
    <location>
        <begin position="345"/>
        <end position="436"/>
    </location>
</feature>
<keyword evidence="3" id="KW-0997">Cell inner membrane</keyword>
<evidence type="ECO:0000256" key="7">
    <source>
        <dbReference type="ARBA" id="ARBA00023186"/>
    </source>
</evidence>
<keyword evidence="5" id="KW-1133">Transmembrane helix</keyword>
<dbReference type="GO" id="GO:0003755">
    <property type="term" value="F:peptidyl-prolyl cis-trans isomerase activity"/>
    <property type="evidence" value="ECO:0007669"/>
    <property type="project" value="UniProtKB-KW"/>
</dbReference>
<dbReference type="PROSITE" id="PS50198">
    <property type="entry name" value="PPIC_PPIASE_2"/>
    <property type="match status" value="1"/>
</dbReference>
<reference evidence="13 14" key="1">
    <citation type="submission" date="2018-06" db="EMBL/GenBank/DDBJ databases">
        <authorList>
            <consortium name="Pathogen Informatics"/>
            <person name="Doyle S."/>
        </authorList>
    </citation>
    <scope>NUCLEOTIDE SEQUENCE [LARGE SCALE GENOMIC DNA]</scope>
    <source>
        <strain evidence="13 14">NCTC11190</strain>
    </source>
</reference>
<dbReference type="Pfam" id="PF13623">
    <property type="entry name" value="SurA_N_2"/>
    <property type="match status" value="1"/>
</dbReference>
<keyword evidence="14" id="KW-1185">Reference proteome</keyword>
<evidence type="ECO:0000256" key="4">
    <source>
        <dbReference type="ARBA" id="ARBA00022692"/>
    </source>
</evidence>
<keyword evidence="11" id="KW-0413">Isomerase</keyword>
<dbReference type="InterPro" id="IPR046357">
    <property type="entry name" value="PPIase_dom_sf"/>
</dbReference>
<dbReference type="PANTHER" id="PTHR47529:SF1">
    <property type="entry name" value="PERIPLASMIC CHAPERONE PPID"/>
    <property type="match status" value="1"/>
</dbReference>
<evidence type="ECO:0000256" key="11">
    <source>
        <dbReference type="PROSITE-ProRule" id="PRU00278"/>
    </source>
</evidence>
<protein>
    <recommendedName>
        <fullName evidence="9">Periplasmic chaperone PpiD</fullName>
    </recommendedName>
    <alternativeName>
        <fullName evidence="10">Periplasmic folding chaperone</fullName>
    </alternativeName>
</protein>
<evidence type="ECO:0000256" key="10">
    <source>
        <dbReference type="ARBA" id="ARBA00042775"/>
    </source>
</evidence>
<dbReference type="AlphaFoldDB" id="A0A379MR86"/>
<dbReference type="EMBL" id="UGVL01000001">
    <property type="protein sequence ID" value="SUE33357.1"/>
    <property type="molecule type" value="Genomic_DNA"/>
</dbReference>